<organism evidence="2 3">
    <name type="scientific">Anaeromyces robustus</name>
    <dbReference type="NCBI Taxonomy" id="1754192"/>
    <lineage>
        <taxon>Eukaryota</taxon>
        <taxon>Fungi</taxon>
        <taxon>Fungi incertae sedis</taxon>
        <taxon>Chytridiomycota</taxon>
        <taxon>Chytridiomycota incertae sedis</taxon>
        <taxon>Neocallimastigomycetes</taxon>
        <taxon>Neocallimastigales</taxon>
        <taxon>Neocallimastigaceae</taxon>
        <taxon>Anaeromyces</taxon>
    </lineage>
</organism>
<comment type="caution">
    <text evidence="2">The sequence shown here is derived from an EMBL/GenBank/DDBJ whole genome shotgun (WGS) entry which is preliminary data.</text>
</comment>
<dbReference type="PANTHER" id="PTHR43649:SF12">
    <property type="entry name" value="DIACETYLCHITOBIOSE BINDING PROTEIN DASA"/>
    <property type="match status" value="1"/>
</dbReference>
<dbReference type="OrthoDB" id="2157235at2759"/>
<dbReference type="EMBL" id="MCFG01000067">
    <property type="protein sequence ID" value="ORX83696.1"/>
    <property type="molecule type" value="Genomic_DNA"/>
</dbReference>
<dbReference type="AlphaFoldDB" id="A0A1Y1XE16"/>
<gene>
    <name evidence="2" type="ORF">BCR32DRAFT_266795</name>
</gene>
<keyword evidence="1" id="KW-0732">Signal</keyword>
<dbReference type="SUPFAM" id="SSF53850">
    <property type="entry name" value="Periplasmic binding protein-like II"/>
    <property type="match status" value="1"/>
</dbReference>
<proteinExistence type="predicted"/>
<dbReference type="InterPro" id="IPR006059">
    <property type="entry name" value="SBP"/>
</dbReference>
<feature type="chain" id="PRO_5012395238" evidence="1">
    <location>
        <begin position="22"/>
        <end position="351"/>
    </location>
</feature>
<dbReference type="PANTHER" id="PTHR43649">
    <property type="entry name" value="ARABINOSE-BINDING PROTEIN-RELATED"/>
    <property type="match status" value="1"/>
</dbReference>
<feature type="non-terminal residue" evidence="2">
    <location>
        <position position="351"/>
    </location>
</feature>
<sequence>MIYKYFIVFLLILLYTDNIKADSINNGNITLHIIGSSILTFGDIYHAVADDFELHKKELGLENVKLDMTVFSSENITFDIADYESVIDSLLAKNTKKYDIFTYDPLYIEKYSENFMDVKDLVPKEHLELYSHGDAKKTCVNSKNEWIGLPFFQKYTTLFSNKPLLDRYNKTVPETWEELLETGKYIQKQERELHNNNDLIIYNGMYTPLNALPSVYEFIYSYRDKPDDGFPGFDSEAAVEAVEMYKKLKKEISSDDIYHVDEPFIIGTLMRGEGLFIKIWDTPNENQHEKYYITTVPGKKEGMHTALTTSINLGVNKYISEDRKKVAIKVLEYLTSERIQKEIVVKGFKLY</sequence>
<dbReference type="Proteomes" id="UP000193944">
    <property type="component" value="Unassembled WGS sequence"/>
</dbReference>
<name>A0A1Y1XE16_9FUNG</name>
<dbReference type="Pfam" id="PF01547">
    <property type="entry name" value="SBP_bac_1"/>
    <property type="match status" value="1"/>
</dbReference>
<feature type="signal peptide" evidence="1">
    <location>
        <begin position="1"/>
        <end position="21"/>
    </location>
</feature>
<reference evidence="2 3" key="2">
    <citation type="submission" date="2016-08" db="EMBL/GenBank/DDBJ databases">
        <title>Pervasive Adenine N6-methylation of Active Genes in Fungi.</title>
        <authorList>
            <consortium name="DOE Joint Genome Institute"/>
            <person name="Mondo S.J."/>
            <person name="Dannebaum R.O."/>
            <person name="Kuo R.C."/>
            <person name="Labutti K."/>
            <person name="Haridas S."/>
            <person name="Kuo A."/>
            <person name="Salamov A."/>
            <person name="Ahrendt S.R."/>
            <person name="Lipzen A."/>
            <person name="Sullivan W."/>
            <person name="Andreopoulos W.B."/>
            <person name="Clum A."/>
            <person name="Lindquist E."/>
            <person name="Daum C."/>
            <person name="Ramamoorthy G.K."/>
            <person name="Gryganskyi A."/>
            <person name="Culley D."/>
            <person name="Magnuson J.K."/>
            <person name="James T.Y."/>
            <person name="O'Malley M.A."/>
            <person name="Stajich J.E."/>
            <person name="Spatafora J.W."/>
            <person name="Visel A."/>
            <person name="Grigoriev I.V."/>
        </authorList>
    </citation>
    <scope>NUCLEOTIDE SEQUENCE [LARGE SCALE GENOMIC DNA]</scope>
    <source>
        <strain evidence="2 3">S4</strain>
    </source>
</reference>
<dbReference type="InterPro" id="IPR050490">
    <property type="entry name" value="Bact_solute-bd_prot1"/>
</dbReference>
<evidence type="ECO:0000256" key="1">
    <source>
        <dbReference type="SAM" id="SignalP"/>
    </source>
</evidence>
<evidence type="ECO:0000313" key="3">
    <source>
        <dbReference type="Proteomes" id="UP000193944"/>
    </source>
</evidence>
<keyword evidence="3" id="KW-1185">Reference proteome</keyword>
<reference evidence="2 3" key="1">
    <citation type="submission" date="2016-08" db="EMBL/GenBank/DDBJ databases">
        <title>A Parts List for Fungal Cellulosomes Revealed by Comparative Genomics.</title>
        <authorList>
            <consortium name="DOE Joint Genome Institute"/>
            <person name="Haitjema C.H."/>
            <person name="Gilmore S.P."/>
            <person name="Henske J.K."/>
            <person name="Solomon K.V."/>
            <person name="De Groot R."/>
            <person name="Kuo A."/>
            <person name="Mondo S.J."/>
            <person name="Salamov A.A."/>
            <person name="Labutti K."/>
            <person name="Zhao Z."/>
            <person name="Chiniquy J."/>
            <person name="Barry K."/>
            <person name="Brewer H.M."/>
            <person name="Purvine S.O."/>
            <person name="Wright A.T."/>
            <person name="Boxma B."/>
            <person name="Van Alen T."/>
            <person name="Hackstein J.H."/>
            <person name="Baker S.E."/>
            <person name="Grigoriev I.V."/>
            <person name="O'Malley M.A."/>
        </authorList>
    </citation>
    <scope>NUCLEOTIDE SEQUENCE [LARGE SCALE GENOMIC DNA]</scope>
    <source>
        <strain evidence="2 3">S4</strain>
    </source>
</reference>
<protein>
    <submittedName>
        <fullName evidence="2">Periplasmic binding protein-like II</fullName>
    </submittedName>
</protein>
<accession>A0A1Y1XE16</accession>
<evidence type="ECO:0000313" key="2">
    <source>
        <dbReference type="EMBL" id="ORX83696.1"/>
    </source>
</evidence>
<dbReference type="Gene3D" id="3.40.190.10">
    <property type="entry name" value="Periplasmic binding protein-like II"/>
    <property type="match status" value="1"/>
</dbReference>